<dbReference type="STRING" id="395493.BegalDRAFT_3327"/>
<dbReference type="RefSeq" id="WP_002691954.1">
    <property type="nucleotide sequence ID" value="NZ_JH600070.1"/>
</dbReference>
<proteinExistence type="predicted"/>
<reference evidence="3 4" key="1">
    <citation type="submission" date="2011-11" db="EMBL/GenBank/DDBJ databases">
        <title>Improved High-Quality Draft sequence of Beggiatoa alba B18lD.</title>
        <authorList>
            <consortium name="US DOE Joint Genome Institute"/>
            <person name="Lucas S."/>
            <person name="Han J."/>
            <person name="Lapidus A."/>
            <person name="Cheng J.-F."/>
            <person name="Goodwin L."/>
            <person name="Pitluck S."/>
            <person name="Peters L."/>
            <person name="Mikhailova N."/>
            <person name="Held B."/>
            <person name="Detter J.C."/>
            <person name="Han C."/>
            <person name="Tapia R."/>
            <person name="Land M."/>
            <person name="Hauser L."/>
            <person name="Kyrpides N."/>
            <person name="Ivanova N."/>
            <person name="Pagani I."/>
            <person name="Samuel K."/>
            <person name="Teske A."/>
            <person name="Mueller J."/>
            <person name="Woyke T."/>
        </authorList>
    </citation>
    <scope>NUCLEOTIDE SEQUENCE [LARGE SCALE GENOMIC DNA]</scope>
    <source>
        <strain evidence="3 4">B18LD</strain>
    </source>
</reference>
<sequence>MKKMLIIFSLMAILPCQATELAGLNAAEQQALESQVVAHYRHMTKQLGGTLLKTLQTTMQTEGAVNAIAVCREQAPVIAKGIAEENHLSIKRVSLKNRNPHNGLSADTQEASVLQNFAERQAKGEDLTQVDKLTVIDVNGQPYYQFMKAIPTGTVCLTCHGANVDAALYSKIKEYYPDDKAIGFKEGELRGAFVITQAVSEAAALYKAGKLQPVTPTETQK</sequence>
<name>I3CKK3_9GAMM</name>
<accession>I3CKK3</accession>
<dbReference type="InterPro" id="IPR021796">
    <property type="entry name" value="Tll0287-like_dom"/>
</dbReference>
<dbReference type="EMBL" id="JH600070">
    <property type="protein sequence ID" value="EIJ44146.1"/>
    <property type="molecule type" value="Genomic_DNA"/>
</dbReference>
<dbReference type="Proteomes" id="UP000005744">
    <property type="component" value="Unassembled WGS sequence"/>
</dbReference>
<dbReference type="HOGENOM" id="CLU_109783_1_0_6"/>
<feature type="signal peptide" evidence="1">
    <location>
        <begin position="1"/>
        <end position="18"/>
    </location>
</feature>
<gene>
    <name evidence="3" type="ORF">BegalDRAFT_3327</name>
</gene>
<feature type="domain" description="Tll0287-like" evidence="2">
    <location>
        <begin position="35"/>
        <end position="196"/>
    </location>
</feature>
<dbReference type="OrthoDB" id="9797588at2"/>
<feature type="chain" id="PRO_5003669062" description="Tll0287-like domain-containing protein" evidence="1">
    <location>
        <begin position="19"/>
        <end position="221"/>
    </location>
</feature>
<dbReference type="eggNOG" id="COG2010">
    <property type="taxonomic scope" value="Bacteria"/>
</dbReference>
<protein>
    <recommendedName>
        <fullName evidence="2">Tll0287-like domain-containing protein</fullName>
    </recommendedName>
</protein>
<evidence type="ECO:0000259" key="2">
    <source>
        <dbReference type="Pfam" id="PF11845"/>
    </source>
</evidence>
<organism evidence="3 4">
    <name type="scientific">Beggiatoa alba B18LD</name>
    <dbReference type="NCBI Taxonomy" id="395493"/>
    <lineage>
        <taxon>Bacteria</taxon>
        <taxon>Pseudomonadati</taxon>
        <taxon>Pseudomonadota</taxon>
        <taxon>Gammaproteobacteria</taxon>
        <taxon>Thiotrichales</taxon>
        <taxon>Thiotrichaceae</taxon>
        <taxon>Beggiatoa</taxon>
    </lineage>
</organism>
<dbReference type="Pfam" id="PF11845">
    <property type="entry name" value="Tll0287-like"/>
    <property type="match status" value="1"/>
</dbReference>
<evidence type="ECO:0000313" key="3">
    <source>
        <dbReference type="EMBL" id="EIJ44146.1"/>
    </source>
</evidence>
<keyword evidence="4" id="KW-1185">Reference proteome</keyword>
<evidence type="ECO:0000313" key="4">
    <source>
        <dbReference type="Proteomes" id="UP000005744"/>
    </source>
</evidence>
<evidence type="ECO:0000256" key="1">
    <source>
        <dbReference type="SAM" id="SignalP"/>
    </source>
</evidence>
<keyword evidence="1" id="KW-0732">Signal</keyword>
<dbReference type="AlphaFoldDB" id="I3CKK3"/>